<feature type="domain" description="DNA methylase N-4/N-6" evidence="4">
    <location>
        <begin position="353"/>
        <end position="414"/>
    </location>
</feature>
<protein>
    <recommendedName>
        <fullName evidence="3">Methyltransferase</fullName>
        <ecNumber evidence="3">2.1.1.-</ecNumber>
    </recommendedName>
</protein>
<dbReference type="Proteomes" id="UP000240009">
    <property type="component" value="Unassembled WGS sequence"/>
</dbReference>
<accession>A0A2S8F654</accession>
<sequence>MTAGEQSRGYFAMTANDDPYRIFPKATPEQRAELASSIEAVGLRNPVVIDEHKQVIDGHERRDICIELKLDWLAGADVRIGLSDPQKKALAIDLNMWRRPLNLSQKLRAELIEVYLIANPHLSETVVAEIFAVNQSTVHRIKKRLMQLHKLSPVTSTIGKDGVERKVGNRDARLILKSEREFDNLGPSLQELAGDLHGLVRRPMKLHSMANRKRKLQEVTEVSALPPSIDLRHCDFRDLEIEEGSADLVLTDVVWSAECTKDWRDLARLATRWLKPESLFVTIIGQAGMYKFVDAVRDHLKPRWTIAIRFKEARRSRTNGIIEHWRPALVMGRTGNEPLYCCDLIEMPSFAKDYHDWQQSLDVAMELIRRLSRPGATIVDPHLGTGTNAVAVSLAGEGRTFIGCDIDENQVRTARYRVATEGNVGVGDSITETEPDVIVG</sequence>
<dbReference type="AlphaFoldDB" id="A0A2S8F654"/>
<proteinExistence type="inferred from homology"/>
<dbReference type="Gene3D" id="3.90.1530.10">
    <property type="entry name" value="Conserved hypothetical protein from pyrococcus furiosus pfu- 392566-001, ParB domain"/>
    <property type="match status" value="1"/>
</dbReference>
<dbReference type="InterPro" id="IPR002941">
    <property type="entry name" value="DNA_methylase_N4/N6"/>
</dbReference>
<keyword evidence="2" id="KW-0808">Transferase</keyword>
<dbReference type="InterPro" id="IPR001091">
    <property type="entry name" value="RM_Methyltransferase"/>
</dbReference>
<comment type="similarity">
    <text evidence="3">Belongs to the N(4)/N(6)-methyltransferase family.</text>
</comment>
<comment type="caution">
    <text evidence="5">The sequence shown here is derived from an EMBL/GenBank/DDBJ whole genome shotgun (WGS) entry which is preliminary data.</text>
</comment>
<organism evidence="5 6">
    <name type="scientific">Blastopirellula marina</name>
    <dbReference type="NCBI Taxonomy" id="124"/>
    <lineage>
        <taxon>Bacteria</taxon>
        <taxon>Pseudomonadati</taxon>
        <taxon>Planctomycetota</taxon>
        <taxon>Planctomycetia</taxon>
        <taxon>Pirellulales</taxon>
        <taxon>Pirellulaceae</taxon>
        <taxon>Blastopirellula</taxon>
    </lineage>
</organism>
<dbReference type="GO" id="GO:0008170">
    <property type="term" value="F:N-methyltransferase activity"/>
    <property type="evidence" value="ECO:0007669"/>
    <property type="project" value="InterPro"/>
</dbReference>
<dbReference type="SUPFAM" id="SSF110849">
    <property type="entry name" value="ParB/Sulfiredoxin"/>
    <property type="match status" value="1"/>
</dbReference>
<evidence type="ECO:0000313" key="6">
    <source>
        <dbReference type="Proteomes" id="UP000240009"/>
    </source>
</evidence>
<dbReference type="SUPFAM" id="SSF53335">
    <property type="entry name" value="S-adenosyl-L-methionine-dependent methyltransferases"/>
    <property type="match status" value="1"/>
</dbReference>
<dbReference type="EC" id="2.1.1.-" evidence="3"/>
<evidence type="ECO:0000259" key="4">
    <source>
        <dbReference type="Pfam" id="PF01555"/>
    </source>
</evidence>
<dbReference type="InterPro" id="IPR029063">
    <property type="entry name" value="SAM-dependent_MTases_sf"/>
</dbReference>
<dbReference type="PRINTS" id="PR00508">
    <property type="entry name" value="S21N4MTFRASE"/>
</dbReference>
<name>A0A2S8F654_9BACT</name>
<keyword evidence="1" id="KW-0489">Methyltransferase</keyword>
<reference evidence="5 6" key="1">
    <citation type="submission" date="2018-02" db="EMBL/GenBank/DDBJ databases">
        <title>Comparative genomes isolates from brazilian mangrove.</title>
        <authorList>
            <person name="Araujo J.E."/>
            <person name="Taketani R.G."/>
            <person name="Silva M.C.P."/>
            <person name="Loureco M.V."/>
            <person name="Andreote F.D."/>
        </authorList>
    </citation>
    <scope>NUCLEOTIDE SEQUENCE [LARGE SCALE GENOMIC DNA]</scope>
    <source>
        <strain evidence="5 6">HEX-2 MGV</strain>
    </source>
</reference>
<dbReference type="GO" id="GO:0003677">
    <property type="term" value="F:DNA binding"/>
    <property type="evidence" value="ECO:0007669"/>
    <property type="project" value="InterPro"/>
</dbReference>
<dbReference type="GO" id="GO:0032259">
    <property type="term" value="P:methylation"/>
    <property type="evidence" value="ECO:0007669"/>
    <property type="project" value="UniProtKB-KW"/>
</dbReference>
<evidence type="ECO:0000313" key="5">
    <source>
        <dbReference type="EMBL" id="PQO27632.1"/>
    </source>
</evidence>
<dbReference type="EMBL" id="PUIA01000057">
    <property type="protein sequence ID" value="PQO27632.1"/>
    <property type="molecule type" value="Genomic_DNA"/>
</dbReference>
<evidence type="ECO:0000256" key="3">
    <source>
        <dbReference type="RuleBase" id="RU362026"/>
    </source>
</evidence>
<dbReference type="Gene3D" id="3.40.50.150">
    <property type="entry name" value="Vaccinia Virus protein VP39"/>
    <property type="match status" value="2"/>
</dbReference>
<gene>
    <name evidence="5" type="ORF">C5Y96_19080</name>
</gene>
<dbReference type="Pfam" id="PF01555">
    <property type="entry name" value="N6_N4_Mtase"/>
    <property type="match status" value="1"/>
</dbReference>
<dbReference type="InterPro" id="IPR036086">
    <property type="entry name" value="ParB/Sulfiredoxin_sf"/>
</dbReference>
<evidence type="ECO:0000256" key="2">
    <source>
        <dbReference type="ARBA" id="ARBA00022679"/>
    </source>
</evidence>
<evidence type="ECO:0000256" key="1">
    <source>
        <dbReference type="ARBA" id="ARBA00022603"/>
    </source>
</evidence>